<reference evidence="1 2" key="1">
    <citation type="submission" date="2023-07" db="EMBL/GenBank/DDBJ databases">
        <title>Genomic Encyclopedia of Type Strains, Phase IV (KMG-IV): sequencing the most valuable type-strain genomes for metagenomic binning, comparative biology and taxonomic classification.</title>
        <authorList>
            <person name="Goeker M."/>
        </authorList>
    </citation>
    <scope>NUCLEOTIDE SEQUENCE [LARGE SCALE GENOMIC DNA]</scope>
    <source>
        <strain evidence="1 2">DSM 9768</strain>
    </source>
</reference>
<evidence type="ECO:0000313" key="1">
    <source>
        <dbReference type="EMBL" id="MDQ0255165.1"/>
    </source>
</evidence>
<keyword evidence="2" id="KW-1185">Reference proteome</keyword>
<evidence type="ECO:0000313" key="2">
    <source>
        <dbReference type="Proteomes" id="UP001230005"/>
    </source>
</evidence>
<sequence length="51" mass="5886">MRNPNEIEIIVGAYNNRFGNILRYGSALFVFPVKHFSYVPASIKDFTYFPA</sequence>
<comment type="caution">
    <text evidence="1">The sequence shown here is derived from an EMBL/GenBank/DDBJ whole genome shotgun (WGS) entry which is preliminary data.</text>
</comment>
<proteinExistence type="predicted"/>
<organism evidence="1 2">
    <name type="scientific">Evansella vedderi</name>
    <dbReference type="NCBI Taxonomy" id="38282"/>
    <lineage>
        <taxon>Bacteria</taxon>
        <taxon>Bacillati</taxon>
        <taxon>Bacillota</taxon>
        <taxon>Bacilli</taxon>
        <taxon>Bacillales</taxon>
        <taxon>Bacillaceae</taxon>
        <taxon>Evansella</taxon>
    </lineage>
</organism>
<accession>A0ABT9ZV95</accession>
<dbReference type="Proteomes" id="UP001230005">
    <property type="component" value="Unassembled WGS sequence"/>
</dbReference>
<dbReference type="EMBL" id="JAUSUG010000009">
    <property type="protein sequence ID" value="MDQ0255165.1"/>
    <property type="molecule type" value="Genomic_DNA"/>
</dbReference>
<name>A0ABT9ZV95_9BACI</name>
<gene>
    <name evidence="1" type="ORF">J2S74_002547</name>
</gene>
<protein>
    <submittedName>
        <fullName evidence="1">Uncharacterized protein</fullName>
    </submittedName>
</protein>